<protein>
    <submittedName>
        <fullName evidence="8">Uncharacterized protein</fullName>
    </submittedName>
</protein>
<dbReference type="InterPro" id="IPR015391">
    <property type="entry name" value="SurA_N"/>
</dbReference>
<dbReference type="InterPro" id="IPR027304">
    <property type="entry name" value="Trigger_fact/SurA_dom_sf"/>
</dbReference>
<dbReference type="Proteomes" id="UP000576616">
    <property type="component" value="Unassembled WGS sequence"/>
</dbReference>
<dbReference type="GO" id="GO:0003755">
    <property type="term" value="F:peptidyl-prolyl cis-trans isomerase activity"/>
    <property type="evidence" value="ECO:0007669"/>
    <property type="project" value="UniProtKB-KW"/>
</dbReference>
<dbReference type="Proteomes" id="UP000352088">
    <property type="component" value="Unassembled WGS sequence"/>
</dbReference>
<evidence type="ECO:0000313" key="16">
    <source>
        <dbReference type="Proteomes" id="UP000557830"/>
    </source>
</evidence>
<reference evidence="8 14" key="1">
    <citation type="submission" date="2018-05" db="EMBL/GenBank/DDBJ databases">
        <authorList>
            <consortium name="PulseNet: The National Subtyping Network for Foodborne Disease Surveillance"/>
            <person name="Tarr C.L."/>
            <person name="Trees E."/>
            <person name="Katz L.S."/>
            <person name="Carleton-Romer H.A."/>
            <person name="Stroika S."/>
            <person name="Kucerova Z."/>
            <person name="Roache K.F."/>
            <person name="Sabol A.L."/>
            <person name="Besser J."/>
            <person name="Gerner-Smidt P."/>
        </authorList>
    </citation>
    <scope>NUCLEOTIDE SEQUENCE [LARGE SCALE GENOMIC DNA]</scope>
    <source>
        <strain evidence="8 14">PNUSAC001435</strain>
        <strain evidence="6 17">PNUSAC007828</strain>
    </source>
</reference>
<dbReference type="KEGG" id="ccoo:ATE51_00986"/>
<evidence type="ECO:0000313" key="14">
    <source>
        <dbReference type="Proteomes" id="UP000382436"/>
    </source>
</evidence>
<evidence type="ECO:0000313" key="6">
    <source>
        <dbReference type="EMBL" id="EAH8157708.1"/>
    </source>
</evidence>
<dbReference type="EMBL" id="AACQHW010000008">
    <property type="protein sequence ID" value="EAL6851315.1"/>
    <property type="molecule type" value="Genomic_DNA"/>
</dbReference>
<name>A0A0Q2L492_CAMCO</name>
<dbReference type="EMBL" id="AACBVJ010000005">
    <property type="protein sequence ID" value="EAJ9197275.1"/>
    <property type="molecule type" value="Genomic_DNA"/>
</dbReference>
<sequence>MKKILLSFVFFISLTHANTINAIAVVVDKEPITTYDIEQTMKTLNIPKNQALGILINEKMELSQIKQFGIYTSELELDNAIGKMLAQNKISLEDFKRDLQAKGQNYEQFRSNFKKDFEKRKLYEKIASTAKTDFSDEGAKKFFEQNKNKFTLFTEINVNIYRSNNAQDLENIKATTKTALKAEKATLTPNNSDPRLLGLLSSIPIGSFSPVLNSQKGYEIYQVKDKNGGQTPEYYQIKNEILNAYVSEQRQNYIQDYFDKLRSKINIEYLR</sequence>
<feature type="signal peptide" evidence="3">
    <location>
        <begin position="1"/>
        <end position="17"/>
    </location>
</feature>
<proteinExistence type="predicted"/>
<evidence type="ECO:0000313" key="9">
    <source>
        <dbReference type="EMBL" id="EAK4358624.1"/>
    </source>
</evidence>
<evidence type="ECO:0000313" key="8">
    <source>
        <dbReference type="EMBL" id="EAJ9197275.1"/>
    </source>
</evidence>
<evidence type="ECO:0000313" key="7">
    <source>
        <dbReference type="EMBL" id="EAJ1076245.1"/>
    </source>
</evidence>
<dbReference type="EMBL" id="AABUYW010000002">
    <property type="protein sequence ID" value="EAJ1076245.1"/>
    <property type="molecule type" value="Genomic_DNA"/>
</dbReference>
<dbReference type="Pfam" id="PF22506">
    <property type="entry name" value="Cj1289-like_C"/>
    <property type="match status" value="1"/>
</dbReference>
<dbReference type="EMBL" id="AACSIE010000009">
    <property type="protein sequence ID" value="EAL9205077.1"/>
    <property type="molecule type" value="Genomic_DNA"/>
</dbReference>
<dbReference type="Proteomes" id="UP000382436">
    <property type="component" value="Unassembled WGS sequence"/>
</dbReference>
<organism evidence="8 14">
    <name type="scientific">Campylobacter coli</name>
    <dbReference type="NCBI Taxonomy" id="195"/>
    <lineage>
        <taxon>Bacteria</taxon>
        <taxon>Pseudomonadati</taxon>
        <taxon>Campylobacterota</taxon>
        <taxon>Epsilonproteobacteria</taxon>
        <taxon>Campylobacterales</taxon>
        <taxon>Campylobacteraceae</taxon>
        <taxon>Campylobacter</taxon>
    </lineage>
</organism>
<dbReference type="Pfam" id="PF09312">
    <property type="entry name" value="SurA_N"/>
    <property type="match status" value="1"/>
</dbReference>
<evidence type="ECO:0000313" key="11">
    <source>
        <dbReference type="EMBL" id="EAL9205077.1"/>
    </source>
</evidence>
<dbReference type="Proteomes" id="UP000365807">
    <property type="component" value="Unassembled WGS sequence"/>
</dbReference>
<dbReference type="GeneID" id="66543736"/>
<feature type="domain" description="SurA N-terminal" evidence="4">
    <location>
        <begin position="48"/>
        <end position="116"/>
    </location>
</feature>
<keyword evidence="2" id="KW-0697">Rotamase</keyword>
<gene>
    <name evidence="7" type="ORF">BU953_01180</name>
    <name evidence="8" type="ORF">BZ274_03645</name>
    <name evidence="9" type="ORF">C6T04_06850</name>
    <name evidence="10" type="ORF">DSX26_07585</name>
    <name evidence="11" type="ORF">DYU70_07940</name>
    <name evidence="6" type="ORF">ES716_07240</name>
</gene>
<dbReference type="EMBL" id="AACGFG010000009">
    <property type="protein sequence ID" value="EAK4358624.1"/>
    <property type="molecule type" value="Genomic_DNA"/>
</dbReference>
<dbReference type="PANTHER" id="PTHR47637">
    <property type="entry name" value="CHAPERONE SURA"/>
    <property type="match status" value="1"/>
</dbReference>
<evidence type="ECO:0000313" key="10">
    <source>
        <dbReference type="EMBL" id="EAL6851315.1"/>
    </source>
</evidence>
<comment type="caution">
    <text evidence="8">The sequence shown here is derived from an EMBL/GenBank/DDBJ whole genome shotgun (WGS) entry which is preliminary data.</text>
</comment>
<feature type="domain" description="Cj1289-like C-terminal" evidence="5">
    <location>
        <begin position="136"/>
        <end position="226"/>
    </location>
</feature>
<dbReference type="AlphaFoldDB" id="A0A0Q2L492"/>
<dbReference type="Gene3D" id="3.10.50.40">
    <property type="match status" value="1"/>
</dbReference>
<evidence type="ECO:0000259" key="5">
    <source>
        <dbReference type="Pfam" id="PF22506"/>
    </source>
</evidence>
<dbReference type="InterPro" id="IPR046357">
    <property type="entry name" value="PPIase_dom_sf"/>
</dbReference>
<evidence type="ECO:0000256" key="3">
    <source>
        <dbReference type="SAM" id="SignalP"/>
    </source>
</evidence>
<dbReference type="OrthoDB" id="5345137at2"/>
<dbReference type="PANTHER" id="PTHR47637:SF1">
    <property type="entry name" value="CHAPERONE SURA"/>
    <property type="match status" value="1"/>
</dbReference>
<reference evidence="9 13" key="2">
    <citation type="submission" date="2018-06" db="EMBL/GenBank/DDBJ databases">
        <authorList>
            <consortium name="NARMS: The National Antimicrobial Resistance Monitoring System"/>
        </authorList>
    </citation>
    <scope>NUCLEOTIDE SEQUENCE [LARGE SCALE GENOMIC DNA]</scope>
    <source>
        <strain evidence="11 15">CVM N17C171</strain>
        <strain evidence="10 12">CVM N17C548</strain>
        <strain evidence="9 13">FSIS11807978</strain>
        <strain evidence="7 16">FSIS1609200</strain>
    </source>
</reference>
<dbReference type="EMBL" id="AABKAB010000014">
    <property type="protein sequence ID" value="EAH8157708.1"/>
    <property type="molecule type" value="Genomic_DNA"/>
</dbReference>
<keyword evidence="1 3" id="KW-0732">Signal</keyword>
<evidence type="ECO:0000259" key="4">
    <source>
        <dbReference type="Pfam" id="PF09312"/>
    </source>
</evidence>
<evidence type="ECO:0000313" key="13">
    <source>
        <dbReference type="Proteomes" id="UP000365807"/>
    </source>
</evidence>
<dbReference type="Gene3D" id="1.10.4030.10">
    <property type="entry name" value="Porin chaperone SurA, peptide-binding domain"/>
    <property type="match status" value="1"/>
</dbReference>
<evidence type="ECO:0000313" key="12">
    <source>
        <dbReference type="Proteomes" id="UP000352088"/>
    </source>
</evidence>
<dbReference type="RefSeq" id="WP_002777626.1">
    <property type="nucleotide sequence ID" value="NZ_AANHVQ020000010.1"/>
</dbReference>
<evidence type="ECO:0000313" key="15">
    <source>
        <dbReference type="Proteomes" id="UP000411403"/>
    </source>
</evidence>
<dbReference type="InterPro" id="IPR055131">
    <property type="entry name" value="Cj1289-like_C"/>
</dbReference>
<dbReference type="InterPro" id="IPR050280">
    <property type="entry name" value="OMP_Chaperone_SurA"/>
</dbReference>
<keyword evidence="2" id="KW-0413">Isomerase</keyword>
<dbReference type="Proteomes" id="UP000557830">
    <property type="component" value="Unassembled WGS sequence"/>
</dbReference>
<evidence type="ECO:0000256" key="1">
    <source>
        <dbReference type="ARBA" id="ARBA00022729"/>
    </source>
</evidence>
<accession>A0A0Q2L492</accession>
<evidence type="ECO:0000256" key="2">
    <source>
        <dbReference type="ARBA" id="ARBA00023110"/>
    </source>
</evidence>
<dbReference type="STRING" id="195.ATE51_00986"/>
<dbReference type="KEGG" id="ccof:VC76_06470"/>
<dbReference type="SUPFAM" id="SSF109998">
    <property type="entry name" value="Triger factor/SurA peptide-binding domain-like"/>
    <property type="match status" value="1"/>
</dbReference>
<feature type="chain" id="PRO_5015044102" evidence="3">
    <location>
        <begin position="18"/>
        <end position="271"/>
    </location>
</feature>
<evidence type="ECO:0000313" key="17">
    <source>
        <dbReference type="Proteomes" id="UP000576616"/>
    </source>
</evidence>
<dbReference type="Proteomes" id="UP000411403">
    <property type="component" value="Unassembled WGS sequence"/>
</dbReference>